<dbReference type="RefSeq" id="WP_231463935.1">
    <property type="nucleotide sequence ID" value="NZ_JAJOHW010000114.1"/>
</dbReference>
<evidence type="ECO:0000259" key="5">
    <source>
        <dbReference type="PROSITE" id="PS50987"/>
    </source>
</evidence>
<dbReference type="CDD" id="cd00090">
    <property type="entry name" value="HTH_ARSR"/>
    <property type="match status" value="1"/>
</dbReference>
<evidence type="ECO:0000313" key="6">
    <source>
        <dbReference type="EMBL" id="MFC4490513.1"/>
    </source>
</evidence>
<dbReference type="InterPro" id="IPR001845">
    <property type="entry name" value="HTH_ArsR_DNA-bd_dom"/>
</dbReference>
<feature type="domain" description="Rhodanese" evidence="4">
    <location>
        <begin position="131"/>
        <end position="220"/>
    </location>
</feature>
<dbReference type="Pfam" id="PF00581">
    <property type="entry name" value="Rhodanese"/>
    <property type="match status" value="1"/>
</dbReference>
<dbReference type="InterPro" id="IPR001763">
    <property type="entry name" value="Rhodanese-like_dom"/>
</dbReference>
<dbReference type="PRINTS" id="PR00778">
    <property type="entry name" value="HTHARSR"/>
</dbReference>
<dbReference type="InterPro" id="IPR011991">
    <property type="entry name" value="ArsR-like_HTH"/>
</dbReference>
<comment type="caution">
    <text evidence="6">The sequence shown here is derived from an EMBL/GenBank/DDBJ whole genome shotgun (WGS) entry which is preliminary data.</text>
</comment>
<dbReference type="InterPro" id="IPR001307">
    <property type="entry name" value="Thiosulphate_STrfase_CS"/>
</dbReference>
<dbReference type="Pfam" id="PF12840">
    <property type="entry name" value="HTH_20"/>
    <property type="match status" value="1"/>
</dbReference>
<dbReference type="InterPro" id="IPR036873">
    <property type="entry name" value="Rhodanese-like_dom_sf"/>
</dbReference>
<dbReference type="SMART" id="SM00450">
    <property type="entry name" value="RHOD"/>
    <property type="match status" value="1"/>
</dbReference>
<dbReference type="Gene3D" id="1.10.10.10">
    <property type="entry name" value="Winged helix-like DNA-binding domain superfamily/Winged helix DNA-binding domain"/>
    <property type="match status" value="1"/>
</dbReference>
<dbReference type="PROSITE" id="PS00380">
    <property type="entry name" value="RHODANESE_1"/>
    <property type="match status" value="1"/>
</dbReference>
<dbReference type="Proteomes" id="UP001595999">
    <property type="component" value="Unassembled WGS sequence"/>
</dbReference>
<accession>A0ABV8ZVN1</accession>
<evidence type="ECO:0000256" key="1">
    <source>
        <dbReference type="ARBA" id="ARBA00023015"/>
    </source>
</evidence>
<keyword evidence="2" id="KW-0238">DNA-binding</keyword>
<evidence type="ECO:0000313" key="7">
    <source>
        <dbReference type="Proteomes" id="UP001595999"/>
    </source>
</evidence>
<keyword evidence="3" id="KW-0804">Transcription</keyword>
<feature type="domain" description="HTH arsR-type" evidence="5">
    <location>
        <begin position="7"/>
        <end position="101"/>
    </location>
</feature>
<dbReference type="CDD" id="cd00158">
    <property type="entry name" value="RHOD"/>
    <property type="match status" value="1"/>
</dbReference>
<sequence length="235" mass="25239">MSTAAPPAPERFADLAELARTLSHAHRLLLLEHIAQGERPVERLAELAGLSIANASQHLQHLKRSGLVLSRRDGKHVLYRLGDGPILTVLDALRRQAEHQRGAIRALLNDAAARPEALDGVTLDELLRRLNDGDLILLDVRPADEYAAGHLPGALNLPPELLEHGLEQLRAGAEIIAYCRGPYCVLSTQAVAALRARGLNARRLDSGFPQWKAAGLEVEVGAAAAVGKKPLRAAG</sequence>
<dbReference type="InterPro" id="IPR036388">
    <property type="entry name" value="WH-like_DNA-bd_sf"/>
</dbReference>
<keyword evidence="7" id="KW-1185">Reference proteome</keyword>
<dbReference type="PANTHER" id="PTHR43132">
    <property type="entry name" value="ARSENICAL RESISTANCE OPERON REPRESSOR ARSR-RELATED"/>
    <property type="match status" value="1"/>
</dbReference>
<dbReference type="EMBL" id="JBHSEK010000007">
    <property type="protein sequence ID" value="MFC4490513.1"/>
    <property type="molecule type" value="Genomic_DNA"/>
</dbReference>
<dbReference type="SUPFAM" id="SSF52821">
    <property type="entry name" value="Rhodanese/Cell cycle control phosphatase"/>
    <property type="match status" value="1"/>
</dbReference>
<name>A0ABV8ZVN1_9NEIS</name>
<organism evidence="6 7">
    <name type="scientific">Chromobacterium aquaticum</name>
    <dbReference type="NCBI Taxonomy" id="467180"/>
    <lineage>
        <taxon>Bacteria</taxon>
        <taxon>Pseudomonadati</taxon>
        <taxon>Pseudomonadota</taxon>
        <taxon>Betaproteobacteria</taxon>
        <taxon>Neisseriales</taxon>
        <taxon>Chromobacteriaceae</taxon>
        <taxon>Chromobacterium</taxon>
    </lineage>
</organism>
<evidence type="ECO:0000259" key="4">
    <source>
        <dbReference type="PROSITE" id="PS50206"/>
    </source>
</evidence>
<dbReference type="PROSITE" id="PS50987">
    <property type="entry name" value="HTH_ARSR_2"/>
    <property type="match status" value="1"/>
</dbReference>
<gene>
    <name evidence="6" type="ORF">ACFO0R_12890</name>
</gene>
<protein>
    <submittedName>
        <fullName evidence="6">ArsR/SmtB family transcription factor</fullName>
    </submittedName>
</protein>
<dbReference type="SUPFAM" id="SSF46785">
    <property type="entry name" value="Winged helix' DNA-binding domain"/>
    <property type="match status" value="1"/>
</dbReference>
<evidence type="ECO:0000256" key="3">
    <source>
        <dbReference type="ARBA" id="ARBA00023163"/>
    </source>
</evidence>
<dbReference type="PANTHER" id="PTHR43132:SF8">
    <property type="entry name" value="HTH-TYPE TRANSCRIPTIONAL REGULATOR KMTR"/>
    <property type="match status" value="1"/>
</dbReference>
<dbReference type="InterPro" id="IPR036390">
    <property type="entry name" value="WH_DNA-bd_sf"/>
</dbReference>
<dbReference type="NCBIfam" id="NF033788">
    <property type="entry name" value="HTH_metalloreg"/>
    <property type="match status" value="1"/>
</dbReference>
<dbReference type="InterPro" id="IPR051011">
    <property type="entry name" value="Metal_resp_trans_reg"/>
</dbReference>
<dbReference type="PROSITE" id="PS50206">
    <property type="entry name" value="RHODANESE_3"/>
    <property type="match status" value="1"/>
</dbReference>
<evidence type="ECO:0000256" key="2">
    <source>
        <dbReference type="ARBA" id="ARBA00023125"/>
    </source>
</evidence>
<keyword evidence="1" id="KW-0805">Transcription regulation</keyword>
<reference evidence="7" key="1">
    <citation type="journal article" date="2019" name="Int. J. Syst. Evol. Microbiol.">
        <title>The Global Catalogue of Microorganisms (GCM) 10K type strain sequencing project: providing services to taxonomists for standard genome sequencing and annotation.</title>
        <authorList>
            <consortium name="The Broad Institute Genomics Platform"/>
            <consortium name="The Broad Institute Genome Sequencing Center for Infectious Disease"/>
            <person name="Wu L."/>
            <person name="Ma J."/>
        </authorList>
    </citation>
    <scope>NUCLEOTIDE SEQUENCE [LARGE SCALE GENOMIC DNA]</scope>
    <source>
        <strain evidence="7">CGMCC 4.7608</strain>
    </source>
</reference>
<proteinExistence type="predicted"/>
<dbReference type="SMART" id="SM00418">
    <property type="entry name" value="HTH_ARSR"/>
    <property type="match status" value="1"/>
</dbReference>
<dbReference type="Gene3D" id="3.40.250.10">
    <property type="entry name" value="Rhodanese-like domain"/>
    <property type="match status" value="1"/>
</dbReference>